<feature type="transmembrane region" description="Helical" evidence="1">
    <location>
        <begin position="236"/>
        <end position="258"/>
    </location>
</feature>
<sequence>MSGKNQIDMTFYDDALDGEHCESNDSISLDSYRTTKVRDLETTEREKTKIKKEIYELNRNNNSTGITTHIHQMVLNGEHASKRIKDKLFEQSDIVLVSPIRANFLNVKRVCENCTKRTFFIEDCDFYAGIIQTFLGIIVLGILSFNVLKVYKHFQNCDDDYECFLEICHIICIIISLIFINLLTLLFSLHDFKQSEKGGYRLRDEFFMLLWWSGGWMIGWILFFTRKLSENLQGIMIKYGILLSFGSFVSIGSCYVYFKSKFY</sequence>
<evidence type="ECO:0000256" key="1">
    <source>
        <dbReference type="SAM" id="Phobius"/>
    </source>
</evidence>
<keyword evidence="1" id="KW-0472">Membrane</keyword>
<name>A0A813Y188_9BILA</name>
<keyword evidence="1" id="KW-0812">Transmembrane</keyword>
<dbReference type="OrthoDB" id="10623619at2759"/>
<dbReference type="Proteomes" id="UP000663879">
    <property type="component" value="Unassembled WGS sequence"/>
</dbReference>
<accession>A0A813Y188</accession>
<organism evidence="2 3">
    <name type="scientific">Brachionus calyciflorus</name>
    <dbReference type="NCBI Taxonomy" id="104777"/>
    <lineage>
        <taxon>Eukaryota</taxon>
        <taxon>Metazoa</taxon>
        <taxon>Spiralia</taxon>
        <taxon>Gnathifera</taxon>
        <taxon>Rotifera</taxon>
        <taxon>Eurotatoria</taxon>
        <taxon>Monogononta</taxon>
        <taxon>Pseudotrocha</taxon>
        <taxon>Ploima</taxon>
        <taxon>Brachionidae</taxon>
        <taxon>Brachionus</taxon>
    </lineage>
</organism>
<feature type="transmembrane region" description="Helical" evidence="1">
    <location>
        <begin position="206"/>
        <end position="224"/>
    </location>
</feature>
<evidence type="ECO:0000313" key="3">
    <source>
        <dbReference type="Proteomes" id="UP000663879"/>
    </source>
</evidence>
<feature type="transmembrane region" description="Helical" evidence="1">
    <location>
        <begin position="126"/>
        <end position="151"/>
    </location>
</feature>
<reference evidence="2" key="1">
    <citation type="submission" date="2021-02" db="EMBL/GenBank/DDBJ databases">
        <authorList>
            <person name="Nowell W R."/>
        </authorList>
    </citation>
    <scope>NUCLEOTIDE SEQUENCE</scope>
    <source>
        <strain evidence="2">Ploen Becks lab</strain>
    </source>
</reference>
<keyword evidence="1" id="KW-1133">Transmembrane helix</keyword>
<dbReference type="AlphaFoldDB" id="A0A813Y188"/>
<feature type="transmembrane region" description="Helical" evidence="1">
    <location>
        <begin position="163"/>
        <end position="186"/>
    </location>
</feature>
<proteinExistence type="predicted"/>
<gene>
    <name evidence="2" type="ORF">OXX778_LOCUS10140</name>
</gene>
<evidence type="ECO:0000313" key="2">
    <source>
        <dbReference type="EMBL" id="CAF0875279.1"/>
    </source>
</evidence>
<keyword evidence="3" id="KW-1185">Reference proteome</keyword>
<dbReference type="EMBL" id="CAJNOC010001568">
    <property type="protein sequence ID" value="CAF0875279.1"/>
    <property type="molecule type" value="Genomic_DNA"/>
</dbReference>
<comment type="caution">
    <text evidence="2">The sequence shown here is derived from an EMBL/GenBank/DDBJ whole genome shotgun (WGS) entry which is preliminary data.</text>
</comment>
<protein>
    <submittedName>
        <fullName evidence="2">Uncharacterized protein</fullName>
    </submittedName>
</protein>